<evidence type="ECO:0000313" key="3">
    <source>
        <dbReference type="Proteomes" id="UP000007264"/>
    </source>
</evidence>
<comment type="caution">
    <text evidence="2">The sequence shown here is derived from an EMBL/GenBank/DDBJ whole genome shotgun (WGS) entry which is preliminary data.</text>
</comment>
<dbReference type="PANTHER" id="PTHR47280:SF1">
    <property type="entry name" value="PHEOPHYTINASE, CHLOROPLASTIC"/>
    <property type="match status" value="1"/>
</dbReference>
<dbReference type="KEGG" id="csl:COCSUDRAFT_19825"/>
<organism evidence="2 3">
    <name type="scientific">Coccomyxa subellipsoidea (strain C-169)</name>
    <name type="common">Green microalga</name>
    <dbReference type="NCBI Taxonomy" id="574566"/>
    <lineage>
        <taxon>Eukaryota</taxon>
        <taxon>Viridiplantae</taxon>
        <taxon>Chlorophyta</taxon>
        <taxon>core chlorophytes</taxon>
        <taxon>Trebouxiophyceae</taxon>
        <taxon>Trebouxiophyceae incertae sedis</taxon>
        <taxon>Coccomyxaceae</taxon>
        <taxon>Coccomyxa</taxon>
        <taxon>Coccomyxa subellipsoidea</taxon>
    </lineage>
</organism>
<evidence type="ECO:0000259" key="1">
    <source>
        <dbReference type="Pfam" id="PF12697"/>
    </source>
</evidence>
<dbReference type="GO" id="GO:0015996">
    <property type="term" value="P:chlorophyll catabolic process"/>
    <property type="evidence" value="ECO:0007669"/>
    <property type="project" value="InterPro"/>
</dbReference>
<dbReference type="Gene3D" id="3.40.50.1820">
    <property type="entry name" value="alpha/beta hydrolase"/>
    <property type="match status" value="1"/>
</dbReference>
<name>I0YLE3_COCSC</name>
<dbReference type="GeneID" id="17037142"/>
<dbReference type="eggNOG" id="KOG1454">
    <property type="taxonomic scope" value="Eukaryota"/>
</dbReference>
<dbReference type="EMBL" id="AGSI01000020">
    <property type="protein sequence ID" value="EIE19212.1"/>
    <property type="molecule type" value="Genomic_DNA"/>
</dbReference>
<dbReference type="ESTHER" id="9chlo-i0yle3">
    <property type="family name" value="Pheophytinase"/>
</dbReference>
<dbReference type="InterPro" id="IPR044211">
    <property type="entry name" value="PPH_chloroplastic"/>
</dbReference>
<sequence>ILLVHGFGVGAHQFSNLIPLLSDTHQVWALDLLGQGLSWPSREALEGDYHKLHSISYKSAAGDPFLPYIPCPLSIDTWTQLLADFITEVIGEPCYVVGNSLGGYLAAQLAATRQHLCRGVVYLNATPFWAFMPRPETQEVTGRLLRRLVGYDGVMPAPEGLKRVLRSFWWDKFTTEDTVRGILKQVYAVRTVDDKLLSNILAATQHELALDAMASIIFSPGTVQRFGKLAADARCPSCLIYGRHDPWVRPVWGQRLKRLVPHAAYFEIPAGHCPHDETPAAVHWCLQEWIASIEEDRPLCLNVGEEVLVDSQVH</sequence>
<dbReference type="AlphaFoldDB" id="I0YLE3"/>
<dbReference type="SUPFAM" id="SSF53474">
    <property type="entry name" value="alpha/beta-Hydrolases"/>
    <property type="match status" value="1"/>
</dbReference>
<proteinExistence type="predicted"/>
<dbReference type="RefSeq" id="XP_005643756.1">
    <property type="nucleotide sequence ID" value="XM_005643699.1"/>
</dbReference>
<evidence type="ECO:0000313" key="2">
    <source>
        <dbReference type="EMBL" id="EIE19212.1"/>
    </source>
</evidence>
<dbReference type="GO" id="GO:0009507">
    <property type="term" value="C:chloroplast"/>
    <property type="evidence" value="ECO:0007669"/>
    <property type="project" value="TreeGrafter"/>
</dbReference>
<dbReference type="OrthoDB" id="408373at2759"/>
<dbReference type="STRING" id="574566.I0YLE3"/>
<dbReference type="InterPro" id="IPR000073">
    <property type="entry name" value="AB_hydrolase_1"/>
</dbReference>
<keyword evidence="3" id="KW-1185">Reference proteome</keyword>
<gene>
    <name evidence="2" type="ORF">COCSUDRAFT_19825</name>
</gene>
<reference evidence="2 3" key="1">
    <citation type="journal article" date="2012" name="Genome Biol.">
        <title>The genome of the polar eukaryotic microalga coccomyxa subellipsoidea reveals traits of cold adaptation.</title>
        <authorList>
            <person name="Blanc G."/>
            <person name="Agarkova I."/>
            <person name="Grimwood J."/>
            <person name="Kuo A."/>
            <person name="Brueggeman A."/>
            <person name="Dunigan D."/>
            <person name="Gurnon J."/>
            <person name="Ladunga I."/>
            <person name="Lindquist E."/>
            <person name="Lucas S."/>
            <person name="Pangilinan J."/>
            <person name="Proschold T."/>
            <person name="Salamov A."/>
            <person name="Schmutz J."/>
            <person name="Weeks D."/>
            <person name="Yamada T."/>
            <person name="Claverie J.M."/>
            <person name="Grigoriev I."/>
            <person name="Van Etten J."/>
            <person name="Lomsadze A."/>
            <person name="Borodovsky M."/>
        </authorList>
    </citation>
    <scope>NUCLEOTIDE SEQUENCE [LARGE SCALE GENOMIC DNA]</scope>
    <source>
        <strain evidence="2 3">C-169</strain>
    </source>
</reference>
<dbReference type="Pfam" id="PF12697">
    <property type="entry name" value="Abhydrolase_6"/>
    <property type="match status" value="1"/>
</dbReference>
<feature type="non-terminal residue" evidence="2">
    <location>
        <position position="1"/>
    </location>
</feature>
<dbReference type="PANTHER" id="PTHR47280">
    <property type="entry name" value="PHEOPHYTINASE, CHLOROPLASTIC"/>
    <property type="match status" value="1"/>
</dbReference>
<accession>I0YLE3</accession>
<feature type="domain" description="AB hydrolase-1" evidence="1">
    <location>
        <begin position="1"/>
        <end position="282"/>
    </location>
</feature>
<dbReference type="InterPro" id="IPR029058">
    <property type="entry name" value="AB_hydrolase_fold"/>
</dbReference>
<dbReference type="GO" id="GO:0080124">
    <property type="term" value="F:pheophytinase activity"/>
    <property type="evidence" value="ECO:0007669"/>
    <property type="project" value="InterPro"/>
</dbReference>
<dbReference type="Proteomes" id="UP000007264">
    <property type="component" value="Unassembled WGS sequence"/>
</dbReference>
<protein>
    <submittedName>
        <fullName evidence="2">Alpha/beta-hydrolase</fullName>
    </submittedName>
</protein>